<reference evidence="1" key="1">
    <citation type="submission" date="2018-01" db="EMBL/GenBank/DDBJ databases">
        <authorList>
            <person name="Krukenberg V."/>
        </authorList>
    </citation>
    <scope>NUCLEOTIDE SEQUENCE</scope>
    <source>
        <strain evidence="1">E20ANME2</strain>
    </source>
</reference>
<accession>A0AC61L1M7</accession>
<sequence length="102" mass="11534">MYYAYPGGAQRYYGSALTGYSLNYKSADMDADPVFLPGTVKTIDQAEQPLDFVTCEHSCDTLSGSIVLNNKTHTQHRHKLRFFILKKGLVDRFGALRRVFPI</sequence>
<protein>
    <submittedName>
        <fullName evidence="1">Uncharacterized protein</fullName>
    </submittedName>
</protein>
<dbReference type="EMBL" id="PQXF01000024">
    <property type="protein sequence ID" value="PXF59486.1"/>
    <property type="molecule type" value="Genomic_DNA"/>
</dbReference>
<proteinExistence type="predicted"/>
<evidence type="ECO:0000313" key="1">
    <source>
        <dbReference type="EMBL" id="PXF59486.1"/>
    </source>
</evidence>
<dbReference type="Proteomes" id="UP000248329">
    <property type="component" value="Unassembled WGS sequence"/>
</dbReference>
<organism evidence="1 2">
    <name type="scientific">Candidatus Methanogaster sp</name>
    <dbReference type="NCBI Taxonomy" id="3386292"/>
    <lineage>
        <taxon>Archaea</taxon>
        <taxon>Methanobacteriati</taxon>
        <taxon>Methanobacteriota</taxon>
        <taxon>Stenosarchaea group</taxon>
        <taxon>Methanomicrobia</taxon>
        <taxon>Methanosarcinales</taxon>
        <taxon>ANME-2 cluster</taxon>
        <taxon>Candidatus Methanogasteraceae</taxon>
        <taxon>Candidatus Methanogaster</taxon>
    </lineage>
</organism>
<gene>
    <name evidence="1" type="ORF">C4B59_11375</name>
</gene>
<name>A0AC61L1M7_9EURY</name>
<comment type="caution">
    <text evidence="1">The sequence shown here is derived from an EMBL/GenBank/DDBJ whole genome shotgun (WGS) entry which is preliminary data.</text>
</comment>
<evidence type="ECO:0000313" key="2">
    <source>
        <dbReference type="Proteomes" id="UP000248329"/>
    </source>
</evidence>